<feature type="domain" description="Flavodoxin-like" evidence="5">
    <location>
        <begin position="256"/>
        <end position="396"/>
    </location>
</feature>
<keyword evidence="3" id="KW-0813">Transport</keyword>
<dbReference type="InterPro" id="IPR001226">
    <property type="entry name" value="Flavodoxin_CS"/>
</dbReference>
<comment type="cofactor">
    <cofactor evidence="1">
        <name>Fe cation</name>
        <dbReference type="ChEBI" id="CHEBI:24875"/>
    </cofactor>
</comment>
<dbReference type="PROSITE" id="PS50902">
    <property type="entry name" value="FLAVODOXIN_LIKE"/>
    <property type="match status" value="1"/>
</dbReference>
<evidence type="ECO:0000256" key="1">
    <source>
        <dbReference type="ARBA" id="ARBA00001962"/>
    </source>
</evidence>
<comment type="similarity">
    <text evidence="2">In the N-terminal section; belongs to the zinc metallo-hydrolase group 3 family.</text>
</comment>
<dbReference type="PANTHER" id="PTHR32145">
    <property type="entry name" value="DIFLAVIN FLAVOPROTEIN A 2-RELATED"/>
    <property type="match status" value="1"/>
</dbReference>
<dbReference type="GO" id="GO:0016651">
    <property type="term" value="F:oxidoreductase activity, acting on NAD(P)H"/>
    <property type="evidence" value="ECO:0007669"/>
    <property type="project" value="UniProtKB-ARBA"/>
</dbReference>
<evidence type="ECO:0000256" key="4">
    <source>
        <dbReference type="ARBA" id="ARBA00022982"/>
    </source>
</evidence>
<name>A0A174TPF4_9FIRM</name>
<keyword evidence="4" id="KW-0249">Electron transport</keyword>
<proteinExistence type="inferred from homology"/>
<dbReference type="GeneID" id="96230054"/>
<sequence length="399" mass="44758">MQCTRNVTNHIIWVGANDRRLNLFENLFPIPRGVSYNAYLIKDEKNTLMDTVDASASRQFIENVAYALNGESLDYLVVQHMEPDHCANIQKILELYPEAKVVGNAKTMQMIGQFFDVDLEDRKIVVKEGDTLELGSHTLHFVMAPMVHWPEVMVSYEASEKILFSADAFGTFGALNGNLFNDDVDFEKDWIDDARRYFTNIVGKYGMQVQTLLKKAAGLDIQMICSLHGPVWRSNLNYFIEKHDKWSKYEPEEQAVAIIYGSIYGNTEQAADALAAKLGAKGVKNIAVYDASKTDVSELIAEIFRVSHLVIACPTYNGGIYPPIENLLAHMKALAVQNRTVAVMDNGTWAATAGKQIVKQLEEMKNMTVLDQKLSVKSTLKADQEENLDAFAQQIIDAM</sequence>
<protein>
    <submittedName>
        <fullName evidence="6">Anaerobic nitric oxide reductase flavorubredoxin</fullName>
    </submittedName>
</protein>
<dbReference type="EMBL" id="CZAY01000024">
    <property type="protein sequence ID" value="CUQ08739.1"/>
    <property type="molecule type" value="Genomic_DNA"/>
</dbReference>
<dbReference type="CDD" id="cd07709">
    <property type="entry name" value="flavodiiron_proteins_MBL-fold"/>
    <property type="match status" value="1"/>
</dbReference>
<organism evidence="6 7">
    <name type="scientific">Dorea longicatena</name>
    <dbReference type="NCBI Taxonomy" id="88431"/>
    <lineage>
        <taxon>Bacteria</taxon>
        <taxon>Bacillati</taxon>
        <taxon>Bacillota</taxon>
        <taxon>Clostridia</taxon>
        <taxon>Lachnospirales</taxon>
        <taxon>Lachnospiraceae</taxon>
        <taxon>Dorea</taxon>
    </lineage>
</organism>
<dbReference type="RefSeq" id="WP_055284405.1">
    <property type="nucleotide sequence ID" value="NZ_CZAY01000024.1"/>
</dbReference>
<dbReference type="InterPro" id="IPR029039">
    <property type="entry name" value="Flavoprotein-like_sf"/>
</dbReference>
<dbReference type="Pfam" id="PF19583">
    <property type="entry name" value="ODP"/>
    <property type="match status" value="1"/>
</dbReference>
<dbReference type="PANTHER" id="PTHR32145:SF20">
    <property type="entry name" value="FLAVOPROTEIN"/>
    <property type="match status" value="1"/>
</dbReference>
<dbReference type="SUPFAM" id="SSF56281">
    <property type="entry name" value="Metallo-hydrolase/oxidoreductase"/>
    <property type="match status" value="1"/>
</dbReference>
<dbReference type="InterPro" id="IPR016440">
    <property type="entry name" value="Rubredoxin-O_OxRdtase"/>
</dbReference>
<evidence type="ECO:0000259" key="5">
    <source>
        <dbReference type="PROSITE" id="PS50902"/>
    </source>
</evidence>
<dbReference type="Proteomes" id="UP000095485">
    <property type="component" value="Unassembled WGS sequence"/>
</dbReference>
<dbReference type="Gene3D" id="3.40.50.360">
    <property type="match status" value="1"/>
</dbReference>
<dbReference type="STRING" id="88431.ERS852423_02463"/>
<dbReference type="SUPFAM" id="SSF52218">
    <property type="entry name" value="Flavoproteins"/>
    <property type="match status" value="1"/>
</dbReference>
<dbReference type="Gene3D" id="3.60.15.10">
    <property type="entry name" value="Ribonuclease Z/Hydroxyacylglutathione hydrolase-like"/>
    <property type="match status" value="1"/>
</dbReference>
<dbReference type="AlphaFoldDB" id="A0A174TPF4"/>
<evidence type="ECO:0000313" key="7">
    <source>
        <dbReference type="Proteomes" id="UP000095485"/>
    </source>
</evidence>
<dbReference type="GO" id="GO:0010181">
    <property type="term" value="F:FMN binding"/>
    <property type="evidence" value="ECO:0007669"/>
    <property type="project" value="InterPro"/>
</dbReference>
<dbReference type="PIRSF" id="PIRSF005243">
    <property type="entry name" value="ROO"/>
    <property type="match status" value="1"/>
</dbReference>
<dbReference type="InterPro" id="IPR008254">
    <property type="entry name" value="Flavodoxin/NO_synth"/>
</dbReference>
<dbReference type="InterPro" id="IPR036866">
    <property type="entry name" value="RibonucZ/Hydroxyglut_hydro"/>
</dbReference>
<dbReference type="GO" id="GO:0009055">
    <property type="term" value="F:electron transfer activity"/>
    <property type="evidence" value="ECO:0007669"/>
    <property type="project" value="InterPro"/>
</dbReference>
<dbReference type="SMART" id="SM00849">
    <property type="entry name" value="Lactamase_B"/>
    <property type="match status" value="1"/>
</dbReference>
<dbReference type="InterPro" id="IPR001279">
    <property type="entry name" value="Metallo-B-lactamas"/>
</dbReference>
<dbReference type="InterPro" id="IPR051285">
    <property type="entry name" value="NADH_oxidoreductase_modular"/>
</dbReference>
<accession>A0A174TPF4</accession>
<dbReference type="PROSITE" id="PS00201">
    <property type="entry name" value="FLAVODOXIN"/>
    <property type="match status" value="1"/>
</dbReference>
<dbReference type="InterPro" id="IPR045761">
    <property type="entry name" value="ODP_dom"/>
</dbReference>
<evidence type="ECO:0000313" key="6">
    <source>
        <dbReference type="EMBL" id="CUQ08739.1"/>
    </source>
</evidence>
<gene>
    <name evidence="6" type="primary">norV</name>
    <name evidence="6" type="ORF">ERS852526_02779</name>
</gene>
<dbReference type="OrthoDB" id="9807946at2"/>
<dbReference type="Pfam" id="PF00258">
    <property type="entry name" value="Flavodoxin_1"/>
    <property type="match status" value="1"/>
</dbReference>
<reference evidence="6 7" key="1">
    <citation type="submission" date="2015-09" db="EMBL/GenBank/DDBJ databases">
        <authorList>
            <consortium name="Pathogen Informatics"/>
        </authorList>
    </citation>
    <scope>NUCLEOTIDE SEQUENCE [LARGE SCALE GENOMIC DNA]</scope>
    <source>
        <strain evidence="6 7">2789STDY5834914</strain>
    </source>
</reference>
<evidence type="ECO:0000256" key="3">
    <source>
        <dbReference type="ARBA" id="ARBA00022448"/>
    </source>
</evidence>
<evidence type="ECO:0000256" key="2">
    <source>
        <dbReference type="ARBA" id="ARBA00007121"/>
    </source>
</evidence>
<dbReference type="GO" id="GO:0046872">
    <property type="term" value="F:metal ion binding"/>
    <property type="evidence" value="ECO:0007669"/>
    <property type="project" value="InterPro"/>
</dbReference>